<dbReference type="SUPFAM" id="SSF143410">
    <property type="entry name" value="DOPA-like"/>
    <property type="match status" value="1"/>
</dbReference>
<keyword evidence="2" id="KW-1185">Reference proteome</keyword>
<dbReference type="PANTHER" id="PTHR36423">
    <property type="entry name" value="AFR070WP"/>
    <property type="match status" value="1"/>
</dbReference>
<evidence type="ECO:0000313" key="2">
    <source>
        <dbReference type="Proteomes" id="UP000193200"/>
    </source>
</evidence>
<protein>
    <submittedName>
        <fullName evidence="1">Dopa 4,5-dioxygenase family</fullName>
    </submittedName>
</protein>
<evidence type="ECO:0000313" key="1">
    <source>
        <dbReference type="EMBL" id="SLN12396.1"/>
    </source>
</evidence>
<dbReference type="PIRSF" id="PIRSF028139">
    <property type="entry name" value="DOPA-diox_rel_Mll2280"/>
    <property type="match status" value="1"/>
</dbReference>
<organism evidence="1 2">
    <name type="scientific">Oceanibacterium hippocampi</name>
    <dbReference type="NCBI Taxonomy" id="745714"/>
    <lineage>
        <taxon>Bacteria</taxon>
        <taxon>Pseudomonadati</taxon>
        <taxon>Pseudomonadota</taxon>
        <taxon>Alphaproteobacteria</taxon>
        <taxon>Sneathiellales</taxon>
        <taxon>Sneathiellaceae</taxon>
        <taxon>Oceanibacterium</taxon>
    </lineage>
</organism>
<sequence>MADGQDRSDTDAGRGMRDIGEITGYHAHIYYEAETRAGAAALRRAIIEAFPVALGRWRESPVGPHARAMYQVAFTPDLFHRFVPWLMLNRGPLAILVHPETGDDVADHSNNALWLGEKLPVDLNFLRRVANG</sequence>
<dbReference type="PANTHER" id="PTHR36423:SF2">
    <property type="entry name" value="AFR070WP"/>
    <property type="match status" value="1"/>
</dbReference>
<dbReference type="Proteomes" id="UP000193200">
    <property type="component" value="Unassembled WGS sequence"/>
</dbReference>
<dbReference type="AlphaFoldDB" id="A0A1Y5R9N1"/>
<dbReference type="EMBL" id="FWFR01000001">
    <property type="protein sequence ID" value="SLN12396.1"/>
    <property type="molecule type" value="Genomic_DNA"/>
</dbReference>
<keyword evidence="1" id="KW-0560">Oxidoreductase</keyword>
<dbReference type="GO" id="GO:0051213">
    <property type="term" value="F:dioxygenase activity"/>
    <property type="evidence" value="ECO:0007669"/>
    <property type="project" value="UniProtKB-KW"/>
</dbReference>
<dbReference type="Gene3D" id="3.30.70.1240">
    <property type="entry name" value="DOPA-like domains"/>
    <property type="match status" value="1"/>
</dbReference>
<name>A0A1Y5R9N1_9PROT</name>
<keyword evidence="1" id="KW-0223">Dioxygenase</keyword>
<dbReference type="InterPro" id="IPR023389">
    <property type="entry name" value="DOPA-like_sf"/>
</dbReference>
<reference evidence="1 2" key="1">
    <citation type="submission" date="2017-03" db="EMBL/GenBank/DDBJ databases">
        <authorList>
            <person name="Afonso C.L."/>
            <person name="Miller P.J."/>
            <person name="Scott M.A."/>
            <person name="Spackman E."/>
            <person name="Goraichik I."/>
            <person name="Dimitrov K.M."/>
            <person name="Suarez D.L."/>
            <person name="Swayne D.E."/>
        </authorList>
    </citation>
    <scope>NUCLEOTIDE SEQUENCE [LARGE SCALE GENOMIC DNA]</scope>
    <source>
        <strain evidence="1 2">CECT 7691</strain>
    </source>
</reference>
<accession>A0A1Y5R9N1</accession>
<proteinExistence type="predicted"/>
<dbReference type="Pfam" id="PF08883">
    <property type="entry name" value="DOPA_dioxygen"/>
    <property type="match status" value="1"/>
</dbReference>
<dbReference type="InParanoid" id="A0A1Y5R9N1"/>
<gene>
    <name evidence="1" type="ORF">OCH7691_00157</name>
</gene>
<dbReference type="InterPro" id="IPR014980">
    <property type="entry name" value="DOPA_dioxygen"/>
</dbReference>